<keyword evidence="2 5" id="KW-0812">Transmembrane</keyword>
<organism evidence="6 7">
    <name type="scientific">Candidatus Cetobacterium colombiensis</name>
    <dbReference type="NCBI Taxonomy" id="3073100"/>
    <lineage>
        <taxon>Bacteria</taxon>
        <taxon>Fusobacteriati</taxon>
        <taxon>Fusobacteriota</taxon>
        <taxon>Fusobacteriia</taxon>
        <taxon>Fusobacteriales</taxon>
        <taxon>Fusobacteriaceae</taxon>
        <taxon>Cetobacterium</taxon>
    </lineage>
</organism>
<dbReference type="RefSeq" id="WP_320313497.1">
    <property type="nucleotide sequence ID" value="NZ_JAVIKH010000007.1"/>
</dbReference>
<evidence type="ECO:0000256" key="4">
    <source>
        <dbReference type="ARBA" id="ARBA00023136"/>
    </source>
</evidence>
<dbReference type="SMART" id="SM00679">
    <property type="entry name" value="CTNS"/>
    <property type="match status" value="1"/>
</dbReference>
<evidence type="ECO:0000256" key="2">
    <source>
        <dbReference type="ARBA" id="ARBA00022692"/>
    </source>
</evidence>
<accession>A0ABU4W995</accession>
<evidence type="ECO:0000313" key="7">
    <source>
        <dbReference type="Proteomes" id="UP001279681"/>
    </source>
</evidence>
<evidence type="ECO:0000256" key="5">
    <source>
        <dbReference type="SAM" id="Phobius"/>
    </source>
</evidence>
<protein>
    <submittedName>
        <fullName evidence="6">SemiSWEET transporter</fullName>
    </submittedName>
</protein>
<sequence length="82" mass="9058">MTDTVGYCAAILTTLSFLPQAIKTIKTKDTSGISLLMYSMFTIGVFGWLVYGFLKRDIPVFVANLVTLSLAGIILTMKIKYK</sequence>
<feature type="transmembrane region" description="Helical" evidence="5">
    <location>
        <begin position="35"/>
        <end position="54"/>
    </location>
</feature>
<dbReference type="Gene3D" id="1.20.1280.290">
    <property type="match status" value="1"/>
</dbReference>
<dbReference type="Pfam" id="PF04193">
    <property type="entry name" value="PQ-loop"/>
    <property type="match status" value="1"/>
</dbReference>
<name>A0ABU4W995_9FUSO</name>
<dbReference type="Proteomes" id="UP001279681">
    <property type="component" value="Unassembled WGS sequence"/>
</dbReference>
<comment type="subcellular location">
    <subcellularLocation>
        <location evidence="1">Membrane</location>
        <topology evidence="1">Multi-pass membrane protein</topology>
    </subcellularLocation>
</comment>
<dbReference type="EMBL" id="JAVIKH010000007">
    <property type="protein sequence ID" value="MDX8336092.1"/>
    <property type="molecule type" value="Genomic_DNA"/>
</dbReference>
<dbReference type="InterPro" id="IPR047662">
    <property type="entry name" value="SemiSWEET"/>
</dbReference>
<keyword evidence="3 5" id="KW-1133">Transmembrane helix</keyword>
<evidence type="ECO:0000313" key="6">
    <source>
        <dbReference type="EMBL" id="MDX8336092.1"/>
    </source>
</evidence>
<dbReference type="InterPro" id="IPR006603">
    <property type="entry name" value="PQ-loop_rpt"/>
</dbReference>
<comment type="caution">
    <text evidence="6">The sequence shown here is derived from an EMBL/GenBank/DDBJ whole genome shotgun (WGS) entry which is preliminary data.</text>
</comment>
<proteinExistence type="predicted"/>
<dbReference type="NCBIfam" id="NF037968">
    <property type="entry name" value="SemiSWEET_2"/>
    <property type="match status" value="1"/>
</dbReference>
<keyword evidence="4 5" id="KW-0472">Membrane</keyword>
<feature type="transmembrane region" description="Helical" evidence="5">
    <location>
        <begin position="60"/>
        <end position="77"/>
    </location>
</feature>
<evidence type="ECO:0000256" key="1">
    <source>
        <dbReference type="ARBA" id="ARBA00004141"/>
    </source>
</evidence>
<evidence type="ECO:0000256" key="3">
    <source>
        <dbReference type="ARBA" id="ARBA00022989"/>
    </source>
</evidence>
<reference evidence="7" key="1">
    <citation type="submission" date="2023-07" db="EMBL/GenBank/DDBJ databases">
        <authorList>
            <person name="Colorado M.A."/>
            <person name="Villamil L.M."/>
            <person name="Melo J.F."/>
            <person name="Rodriguez J.A."/>
            <person name="Ruiz R.Y."/>
        </authorList>
    </citation>
    <scope>NUCLEOTIDE SEQUENCE [LARGE SCALE GENOMIC DNA]</scope>
    <source>
        <strain evidence="7">C33</strain>
    </source>
</reference>
<gene>
    <name evidence="6" type="ORF">RFV38_06230</name>
</gene>
<keyword evidence="7" id="KW-1185">Reference proteome</keyword>